<protein>
    <submittedName>
        <fullName evidence="6">Putative conjugal transfer protein TrbI</fullName>
    </submittedName>
</protein>
<dbReference type="Pfam" id="PF03743">
    <property type="entry name" value="TrbI"/>
    <property type="match status" value="1"/>
</dbReference>
<evidence type="ECO:0000256" key="1">
    <source>
        <dbReference type="ARBA" id="ARBA00004167"/>
    </source>
</evidence>
<organism evidence="6 7">
    <name type="scientific">Candidatus Ichthyocystis hellenicum</name>
    <dbReference type="NCBI Taxonomy" id="1561003"/>
    <lineage>
        <taxon>Bacteria</taxon>
        <taxon>Pseudomonadati</taxon>
        <taxon>Pseudomonadota</taxon>
        <taxon>Betaproteobacteria</taxon>
        <taxon>Burkholderiales</taxon>
        <taxon>Candidatus Ichthyocystis</taxon>
    </lineage>
</organism>
<dbReference type="Proteomes" id="UP000198651">
    <property type="component" value="Chromosome I"/>
</dbReference>
<dbReference type="EMBL" id="LN906597">
    <property type="protein sequence ID" value="CUT17496.1"/>
    <property type="molecule type" value="Genomic_DNA"/>
</dbReference>
<dbReference type="STRING" id="1561003.Ark11_0660"/>
<comment type="similarity">
    <text evidence="2">Belongs to the TrbI/VirB10 family.</text>
</comment>
<dbReference type="InterPro" id="IPR005498">
    <property type="entry name" value="T4SS_VirB10/TraB/TrbI"/>
</dbReference>
<reference evidence="7" key="1">
    <citation type="submission" date="2015-11" db="EMBL/GenBank/DDBJ databases">
        <authorList>
            <person name="Seth-Smith H.M.B."/>
        </authorList>
    </citation>
    <scope>NUCLEOTIDE SEQUENCE [LARGE SCALE GENOMIC DNA]</scope>
    <source>
        <strain evidence="7">2013Ark11</strain>
    </source>
</reference>
<keyword evidence="5" id="KW-0472">Membrane</keyword>
<dbReference type="InterPro" id="IPR042217">
    <property type="entry name" value="T4SS_VirB10/TrbI"/>
</dbReference>
<evidence type="ECO:0000256" key="4">
    <source>
        <dbReference type="ARBA" id="ARBA00022989"/>
    </source>
</evidence>
<evidence type="ECO:0000313" key="6">
    <source>
        <dbReference type="EMBL" id="CUT17496.1"/>
    </source>
</evidence>
<gene>
    <name evidence="6" type="ORF">Ark11_0660</name>
</gene>
<proteinExistence type="inferred from homology"/>
<keyword evidence="4" id="KW-1133">Transmembrane helix</keyword>
<name>A0A0S4M5T8_9BURK</name>
<comment type="subcellular location">
    <subcellularLocation>
        <location evidence="1">Membrane</location>
        <topology evidence="1">Single-pass membrane protein</topology>
    </subcellularLocation>
</comment>
<evidence type="ECO:0000256" key="3">
    <source>
        <dbReference type="ARBA" id="ARBA00022692"/>
    </source>
</evidence>
<keyword evidence="7" id="KW-1185">Reference proteome</keyword>
<dbReference type="GO" id="GO:0016020">
    <property type="term" value="C:membrane"/>
    <property type="evidence" value="ECO:0007669"/>
    <property type="project" value="UniProtKB-SubCell"/>
</dbReference>
<dbReference type="Gene3D" id="2.40.128.260">
    <property type="entry name" value="Type IV secretion system, VirB10/TraB/TrbI"/>
    <property type="match status" value="1"/>
</dbReference>
<dbReference type="RefSeq" id="WP_092342921.1">
    <property type="nucleotide sequence ID" value="NZ_FLSL01000085.1"/>
</dbReference>
<keyword evidence="3" id="KW-0812">Transmembrane</keyword>
<evidence type="ECO:0000256" key="5">
    <source>
        <dbReference type="ARBA" id="ARBA00023136"/>
    </source>
</evidence>
<sequence>MRANFVRRLSWLLLWFCLLSTMLGYVLRHRRDVQDKRLVEDRRLAAISRQKPSVDIVKDVLDKQMILPQGGHHDRGGHIETRHKDLVRRAFIYQRDKELVSAFMSPMIAYQDDEVVPGREGISSPCLLIKGASIPVVLMMSVVSPPDGIVRAQVTANVYDSVSLSRVVIPVGSKFIGHIDRKSSVFAGKLLIQFDQFVLPNGKILTGNDFYSADYDGSTGNSATVDHHFWQNFSPRFVLSGMSVVGSLLSGVSAGRNDPYSPANVNINDENDFPDVSINNVLGNVSDHINGGEKKYPVTIRLDLGQSFIIINQKTVNFRCPVFLNPR</sequence>
<evidence type="ECO:0000256" key="2">
    <source>
        <dbReference type="ARBA" id="ARBA00010265"/>
    </source>
</evidence>
<dbReference type="CDD" id="cd16429">
    <property type="entry name" value="VirB10"/>
    <property type="match status" value="1"/>
</dbReference>
<dbReference type="AlphaFoldDB" id="A0A0S4M5T8"/>
<evidence type="ECO:0000313" key="7">
    <source>
        <dbReference type="Proteomes" id="UP000198651"/>
    </source>
</evidence>
<accession>A0A0S4M5T8</accession>
<dbReference type="OrthoDB" id="9807354at2"/>